<dbReference type="EMBL" id="CP023322">
    <property type="protein sequence ID" value="ATY58815.1"/>
    <property type="molecule type" value="Genomic_DNA"/>
</dbReference>
<dbReference type="Proteomes" id="UP000323067">
    <property type="component" value="Chromosome iv"/>
</dbReference>
<evidence type="ECO:0000313" key="1">
    <source>
        <dbReference type="EMBL" id="ATY58815.1"/>
    </source>
</evidence>
<proteinExistence type="predicted"/>
<accession>A0A2H4S6R6</accession>
<dbReference type="VEuPathDB" id="FungiDB:CCM_05076"/>
<organism evidence="1 2">
    <name type="scientific">Cordyceps militaris</name>
    <name type="common">Caterpillar fungus</name>
    <name type="synonym">Clavaria militaris</name>
    <dbReference type="NCBI Taxonomy" id="73501"/>
    <lineage>
        <taxon>Eukaryota</taxon>
        <taxon>Fungi</taxon>
        <taxon>Dikarya</taxon>
        <taxon>Ascomycota</taxon>
        <taxon>Pezizomycotina</taxon>
        <taxon>Sordariomycetes</taxon>
        <taxon>Hypocreomycetidae</taxon>
        <taxon>Hypocreales</taxon>
        <taxon>Cordycipitaceae</taxon>
        <taxon>Cordyceps</taxon>
    </lineage>
</organism>
<dbReference type="AlphaFoldDB" id="A0A2H4S6R6"/>
<protein>
    <submittedName>
        <fullName evidence="1">Uncharacterized protein</fullName>
    </submittedName>
</protein>
<dbReference type="VEuPathDB" id="FungiDB:A9K55_002453"/>
<gene>
    <name evidence="1" type="ORF">A9K55_002453</name>
</gene>
<name>A0A2H4S6R6_CORMI</name>
<evidence type="ECO:0000313" key="2">
    <source>
        <dbReference type="Proteomes" id="UP000323067"/>
    </source>
</evidence>
<reference evidence="1 2" key="1">
    <citation type="journal article" date="2017" name="BMC Genomics">
        <title>Chromosome level assembly and secondary metabolite potential of the parasitic fungus Cordyceps militaris.</title>
        <authorList>
            <person name="Kramer G.J."/>
            <person name="Nodwell J.R."/>
        </authorList>
    </citation>
    <scope>NUCLEOTIDE SEQUENCE [LARGE SCALE GENOMIC DNA]</scope>
    <source>
        <strain evidence="1 2">ATCC 34164</strain>
    </source>
</reference>
<sequence>MKTLQHCDIFYIHYYKTSGYDNGASMTAYQGFLFSSALIEAVGIHVRPVFSTAIYVPMVGLYSSATGVCAQKSKVKNYCIFKGNLEGPVLGGSIMGESVQKAPREEEAKKNREGG</sequence>